<proteinExistence type="predicted"/>
<dbReference type="Proteomes" id="UP000651085">
    <property type="component" value="Unassembled WGS sequence"/>
</dbReference>
<dbReference type="Pfam" id="PF01364">
    <property type="entry name" value="Peptidase_C25"/>
    <property type="match status" value="1"/>
</dbReference>
<dbReference type="PANTHER" id="PTHR46580:SF4">
    <property type="entry name" value="ATP_GTP-BINDING PROTEIN"/>
    <property type="match status" value="1"/>
</dbReference>
<organism evidence="3 4">
    <name type="scientific">Jilunia laotingensis</name>
    <dbReference type="NCBI Taxonomy" id="2763675"/>
    <lineage>
        <taxon>Bacteria</taxon>
        <taxon>Pseudomonadati</taxon>
        <taxon>Bacteroidota</taxon>
        <taxon>Bacteroidia</taxon>
        <taxon>Bacteroidales</taxon>
        <taxon>Bacteroidaceae</taxon>
        <taxon>Jilunia</taxon>
    </lineage>
</organism>
<evidence type="ECO:0000313" key="3">
    <source>
        <dbReference type="EMBL" id="MBC8593651.1"/>
    </source>
</evidence>
<evidence type="ECO:0000256" key="1">
    <source>
        <dbReference type="ARBA" id="ARBA00022729"/>
    </source>
</evidence>
<reference evidence="3" key="1">
    <citation type="submission" date="2020-08" db="EMBL/GenBank/DDBJ databases">
        <title>Genome public.</title>
        <authorList>
            <person name="Liu C."/>
            <person name="Sun Q."/>
        </authorList>
    </citation>
    <scope>NUCLEOTIDE SEQUENCE</scope>
    <source>
        <strain evidence="3">N12</strain>
    </source>
</reference>
<dbReference type="PANTHER" id="PTHR46580">
    <property type="entry name" value="SENSOR KINASE-RELATED"/>
    <property type="match status" value="1"/>
</dbReference>
<dbReference type="SUPFAM" id="SSF52129">
    <property type="entry name" value="Caspase-like"/>
    <property type="match status" value="1"/>
</dbReference>
<dbReference type="PROSITE" id="PS50853">
    <property type="entry name" value="FN3"/>
    <property type="match status" value="1"/>
</dbReference>
<dbReference type="EMBL" id="JACRTF010000001">
    <property type="protein sequence ID" value="MBC8593651.1"/>
    <property type="molecule type" value="Genomic_DNA"/>
</dbReference>
<dbReference type="SUPFAM" id="SSF49265">
    <property type="entry name" value="Fibronectin type III"/>
    <property type="match status" value="1"/>
</dbReference>
<dbReference type="InterPro" id="IPR029030">
    <property type="entry name" value="Caspase-like_dom_sf"/>
</dbReference>
<dbReference type="RefSeq" id="WP_262434764.1">
    <property type="nucleotide sequence ID" value="NZ_JACRTF010000001.1"/>
</dbReference>
<dbReference type="Gene3D" id="2.60.40.10">
    <property type="entry name" value="Immunoglobulins"/>
    <property type="match status" value="2"/>
</dbReference>
<evidence type="ECO:0000313" key="4">
    <source>
        <dbReference type="Proteomes" id="UP000651085"/>
    </source>
</evidence>
<dbReference type="Gene3D" id="2.60.40.3800">
    <property type="match status" value="1"/>
</dbReference>
<gene>
    <name evidence="3" type="ORF">H8744_10430</name>
</gene>
<comment type="caution">
    <text evidence="3">The sequence shown here is derived from an EMBL/GenBank/DDBJ whole genome shotgun (WGS) entry which is preliminary data.</text>
</comment>
<dbReference type="InterPro" id="IPR038490">
    <property type="entry name" value="Gingipain_propep_sf"/>
</dbReference>
<keyword evidence="1" id="KW-0732">Signal</keyword>
<dbReference type="InterPro" id="IPR013783">
    <property type="entry name" value="Ig-like_fold"/>
</dbReference>
<protein>
    <submittedName>
        <fullName evidence="3">VCBS repeat-containing protein</fullName>
    </submittedName>
</protein>
<dbReference type="InterPro" id="IPR028994">
    <property type="entry name" value="Integrin_alpha_N"/>
</dbReference>
<dbReference type="InterPro" id="IPR001769">
    <property type="entry name" value="Gingipain"/>
</dbReference>
<name>A0A926F2V4_9BACT</name>
<dbReference type="Pfam" id="PF13517">
    <property type="entry name" value="FG-GAP_3"/>
    <property type="match status" value="1"/>
</dbReference>
<dbReference type="InterPro" id="IPR003961">
    <property type="entry name" value="FN3_dom"/>
</dbReference>
<dbReference type="Gene3D" id="3.40.50.1460">
    <property type="match status" value="1"/>
</dbReference>
<sequence length="1616" mass="177329">MKRLIMIIGVVFVMITSANGQIDGIITWVENIDFTFRPEGEYMNVVSEPSTYLNEIGAPNLPYCVKTFLVPVGVQPSVQIHSVNKELLKSDILVYPAQPQVIISSVPEWVEPDSRIYNSSNPYPGNYAEIISDREDFGYHLVTVKISPLEYVPNMRKLYLCDISFSLTYSSTSPSSASQFSVNSQSGYLNELDKEYIRSIIDNKEALDGVVPDIKSIVPKTYSDNPVLRSATTAAISEVLPEYLIITNNELKEAFQELADWKIKKGIPTIIETVENIAVSQAGSDLQEKIRNYLIYIKKSYGSLFVLLGGDTNIIPARLKEPRAEKSNVAVDFYYACVNGGNWNRNGNNLYFEDNDYTSSDWGLTFKLGRASVENKTEAETFVEKAIHYEKADLNINYSYFNNSVAASAFISKSDNGYLYNDGRDSIARYYQKYAGTLNRWLIYDHYNCESNTSSCNGKHSKYTDNTHKGEELNKSNFISALQNGGNSGLDHFHLIYHMDHSSPTGMGTSSLDKNEAIHNDDVDNLENENYYPILMSGGCLSADITKDCIAEHFLNKTPGGAVAFIGNTDAGYASEYRQLKGLLGELYKTSPNHTNRYDLSILYAKALMYKTVEKNNCALHLFGDPEMQVWTSAPKTLSASISPTSLSTGQKTITIAVSGLPQNETARVCIRKADELYIVDNIGNGQHTVNVLIQTPGTIDVTLTAHNYRPVERSIQVSGIGSQPALAISDLVYNDNTGGNVIGNGDGQLDAGETIGLTVKLKNTGAAMVTAITGMLSSQSSDVQILTAHAVFGTVVGNGVTTSMTPFVFRINKDSEQHLKNSEKAVTLRLQITVNGSSRVELFKLEDIHVPEIQIGNQIVTWTSNGNTRVEAGETVRMNIDLTNIGNAEATGLKAMLTTKSQQVSCPSTLVTYPNISSFETKANTTTLSFQTLSTYMGQLDLNLMVTNAYGKTWNFPVNPLSRPNTINAATMNFQPYESFINVYWTPVGNIAGYNIYRSDNGENGTYRKLNKFLLTAAYFVDENLAGCTIYYYKVTSVSTNGNEGGLSAAYKAWTSYPTVTPFPRHLPEGNYASESCPTIADVDNDGKREIFWICDSRGKENDSCIMGFRADGEELYDIDNNVTTISGFAKTPVMLKEQVAIGDLKGNGEQNIVVSSWDDRDIAKPSHAVFCYSAFDKDGDKRPDLLWETKIPFSMQQSPVIADLDGSADGTMEVLVKSHHTPDIYILDCNGQEIRRLNPNVTSGKNRNYSGLTVADLDNDGEMEIIASYDSLGIYIWRQDGRPFKTNPFWGKNIEKLSSTPVVCDLDGDGKKDILFSQRKIATSHVYAIDRNGNSIPGWNGSQTIPYTVGGSLDHTLSVGDINNDGHLEVVILGRDMIKVWKHTGALLWQKEIKGLFQDGPYAGNVNTPILADVDGDAIPDIVFCSGKLIYALHNDGSDIVGFPIISDQEFKDTPCVSDIDNDGKNELIAGDEYSLYVWKTNGVPGAIEWGLKRGNSRNTGEYASGICEPMVVNGNQTWDGETPCANVVIQSGKFVIPAGKTMTLSKASAVIVRPGATLEVNGGTISGATVKALAGSKVIIRNNGKILLGNKSGLEIEKGATLDYQYGNVDIAN</sequence>
<accession>A0A926F2V4</accession>
<evidence type="ECO:0000259" key="2">
    <source>
        <dbReference type="PROSITE" id="PS50853"/>
    </source>
</evidence>
<dbReference type="SUPFAM" id="SSF69318">
    <property type="entry name" value="Integrin alpha N-terminal domain"/>
    <property type="match status" value="1"/>
</dbReference>
<dbReference type="Gene3D" id="3.40.50.10390">
    <property type="entry name" value="Gingipain r, domain 1"/>
    <property type="match status" value="1"/>
</dbReference>
<dbReference type="InterPro" id="IPR029031">
    <property type="entry name" value="Gingipain_N_sf"/>
</dbReference>
<dbReference type="InterPro" id="IPR036116">
    <property type="entry name" value="FN3_sf"/>
</dbReference>
<dbReference type="GO" id="GO:0006508">
    <property type="term" value="P:proteolysis"/>
    <property type="evidence" value="ECO:0007669"/>
    <property type="project" value="InterPro"/>
</dbReference>
<feature type="domain" description="Fibronectin type-III" evidence="2">
    <location>
        <begin position="964"/>
        <end position="1059"/>
    </location>
</feature>
<keyword evidence="4" id="KW-1185">Reference proteome</keyword>
<dbReference type="InterPro" id="IPR013517">
    <property type="entry name" value="FG-GAP"/>
</dbReference>
<dbReference type="GO" id="GO:0008234">
    <property type="term" value="F:cysteine-type peptidase activity"/>
    <property type="evidence" value="ECO:0007669"/>
    <property type="project" value="InterPro"/>
</dbReference>